<evidence type="ECO:0000313" key="2">
    <source>
        <dbReference type="EMBL" id="TKI71896.1"/>
    </source>
</evidence>
<evidence type="ECO:0000313" key="3">
    <source>
        <dbReference type="Proteomes" id="UP000308744"/>
    </source>
</evidence>
<dbReference type="AlphaFoldDB" id="A0A4U2ZBF3"/>
<keyword evidence="3" id="KW-1185">Reference proteome</keyword>
<feature type="chain" id="PRO_5020641355" description="WxL domain-containing protein" evidence="1">
    <location>
        <begin position="30"/>
        <end position="237"/>
    </location>
</feature>
<proteinExistence type="predicted"/>
<accession>A0A4U2ZBF3</accession>
<name>A0A4U2ZBF3_9BACI</name>
<sequence length="237" mass="26094">MKRNKLRFGSMALATTLLLGGFSSLTASASEVDTQQPYLWNEETNTVRDISSVVDEQIKDETTFNKPVVNKPDFGGISPRWTYKELVRYDQSTANVNYKYKFVNRVIGDNRSNLYTPLEIWFEAEKSGTFTLEGNVSVEATAEKELVVAKVSGTVSVGASMSRSWTAGSKYGAKTTIPAKVRGAVTGYIPGTSTNGQLVYKITTDSTNEVRYEYKPVGGVVPSKAEWNIVPEIPYNG</sequence>
<evidence type="ECO:0000256" key="1">
    <source>
        <dbReference type="SAM" id="SignalP"/>
    </source>
</evidence>
<dbReference type="EMBL" id="SZPU01000012">
    <property type="protein sequence ID" value="TKI71896.1"/>
    <property type="molecule type" value="Genomic_DNA"/>
</dbReference>
<protein>
    <recommendedName>
        <fullName evidence="4">WxL domain-containing protein</fullName>
    </recommendedName>
</protein>
<dbReference type="RefSeq" id="WP_107894742.1">
    <property type="nucleotide sequence ID" value="NZ_PYWM01000005.1"/>
</dbReference>
<dbReference type="Proteomes" id="UP000308744">
    <property type="component" value="Unassembled WGS sequence"/>
</dbReference>
<comment type="caution">
    <text evidence="2">The sequence shown here is derived from an EMBL/GenBank/DDBJ whole genome shotgun (WGS) entry which is preliminary data.</text>
</comment>
<evidence type="ECO:0008006" key="4">
    <source>
        <dbReference type="Google" id="ProtNLM"/>
    </source>
</evidence>
<gene>
    <name evidence="2" type="ORF">FC756_03630</name>
</gene>
<keyword evidence="1" id="KW-0732">Signal</keyword>
<organism evidence="2 3">
    <name type="scientific">Lysinibacillus mangiferihumi</name>
    <dbReference type="NCBI Taxonomy" id="1130819"/>
    <lineage>
        <taxon>Bacteria</taxon>
        <taxon>Bacillati</taxon>
        <taxon>Bacillota</taxon>
        <taxon>Bacilli</taxon>
        <taxon>Bacillales</taxon>
        <taxon>Bacillaceae</taxon>
        <taxon>Lysinibacillus</taxon>
    </lineage>
</organism>
<feature type="signal peptide" evidence="1">
    <location>
        <begin position="1"/>
        <end position="29"/>
    </location>
</feature>
<reference evidence="2 3" key="1">
    <citation type="submission" date="2019-04" db="EMBL/GenBank/DDBJ databases">
        <title>Lysinibacillus genome sequencing.</title>
        <authorList>
            <person name="Dunlap C."/>
        </authorList>
    </citation>
    <scope>NUCLEOTIDE SEQUENCE [LARGE SCALE GENOMIC DNA]</scope>
    <source>
        <strain evidence="2 3">CCTCC AB 2010389</strain>
    </source>
</reference>